<name>A0A0B0MN92_GOSAR</name>
<evidence type="ECO:0000313" key="2">
    <source>
        <dbReference type="Proteomes" id="UP000032142"/>
    </source>
</evidence>
<protein>
    <submittedName>
        <fullName evidence="1">Uncharacterized protein</fullName>
    </submittedName>
</protein>
<evidence type="ECO:0000313" key="1">
    <source>
        <dbReference type="EMBL" id="KHG01797.1"/>
    </source>
</evidence>
<comment type="caution">
    <text evidence="1">The sequence shown here is derived from an EMBL/GenBank/DDBJ whole genome shotgun (WGS) entry which is preliminary data.</text>
</comment>
<reference evidence="2" key="1">
    <citation type="submission" date="2014-09" db="EMBL/GenBank/DDBJ databases">
        <authorList>
            <person name="Mudge J."/>
            <person name="Ramaraj T."/>
            <person name="Lindquist I.E."/>
            <person name="Bharti A.K."/>
            <person name="Sundararajan A."/>
            <person name="Cameron C.T."/>
            <person name="Woodward J.E."/>
            <person name="May G.D."/>
            <person name="Brubaker C."/>
            <person name="Broadhvest J."/>
            <person name="Wilkins T.A."/>
        </authorList>
    </citation>
    <scope>NUCLEOTIDE SEQUENCE</scope>
    <source>
        <strain evidence="2">cv. AKA8401</strain>
    </source>
</reference>
<organism evidence="1 2">
    <name type="scientific">Gossypium arboreum</name>
    <name type="common">Tree cotton</name>
    <name type="synonym">Gossypium nanking</name>
    <dbReference type="NCBI Taxonomy" id="29729"/>
    <lineage>
        <taxon>Eukaryota</taxon>
        <taxon>Viridiplantae</taxon>
        <taxon>Streptophyta</taxon>
        <taxon>Embryophyta</taxon>
        <taxon>Tracheophyta</taxon>
        <taxon>Spermatophyta</taxon>
        <taxon>Magnoliopsida</taxon>
        <taxon>eudicotyledons</taxon>
        <taxon>Gunneridae</taxon>
        <taxon>Pentapetalae</taxon>
        <taxon>rosids</taxon>
        <taxon>malvids</taxon>
        <taxon>Malvales</taxon>
        <taxon>Malvaceae</taxon>
        <taxon>Malvoideae</taxon>
        <taxon>Gossypium</taxon>
    </lineage>
</organism>
<sequence length="9" mass="975">MSQPVSMPV</sequence>
<keyword evidence="2" id="KW-1185">Reference proteome</keyword>
<gene>
    <name evidence="1" type="ORF">F383_22235</name>
</gene>
<proteinExistence type="predicted"/>
<dbReference type="EMBL" id="JRRC01216563">
    <property type="protein sequence ID" value="KHG01797.1"/>
    <property type="molecule type" value="Genomic_DNA"/>
</dbReference>
<accession>A0A0B0MN92</accession>
<dbReference type="Proteomes" id="UP000032142">
    <property type="component" value="Unassembled WGS sequence"/>
</dbReference>